<feature type="region of interest" description="Disordered" evidence="1">
    <location>
        <begin position="24"/>
        <end position="45"/>
    </location>
</feature>
<feature type="chain" id="PRO_5022179117" description="HEAT repeat protein" evidence="2">
    <location>
        <begin position="24"/>
        <end position="418"/>
    </location>
</feature>
<dbReference type="InterPro" id="IPR004155">
    <property type="entry name" value="PBS_lyase_HEAT"/>
</dbReference>
<dbReference type="AlphaFoldDB" id="A0A518EW37"/>
<dbReference type="EMBL" id="CP036434">
    <property type="protein sequence ID" value="QDV08300.1"/>
    <property type="molecule type" value="Genomic_DNA"/>
</dbReference>
<evidence type="ECO:0008006" key="5">
    <source>
        <dbReference type="Google" id="ProtNLM"/>
    </source>
</evidence>
<evidence type="ECO:0000313" key="4">
    <source>
        <dbReference type="Proteomes" id="UP000320390"/>
    </source>
</evidence>
<keyword evidence="2" id="KW-0732">Signal</keyword>
<dbReference type="SUPFAM" id="SSF48371">
    <property type="entry name" value="ARM repeat"/>
    <property type="match status" value="1"/>
</dbReference>
<dbReference type="SMART" id="SM00567">
    <property type="entry name" value="EZ_HEAT"/>
    <property type="match status" value="2"/>
</dbReference>
<protein>
    <recommendedName>
        <fullName evidence="5">HEAT repeat protein</fullName>
    </recommendedName>
</protein>
<dbReference type="Pfam" id="PF13646">
    <property type="entry name" value="HEAT_2"/>
    <property type="match status" value="1"/>
</dbReference>
<keyword evidence="4" id="KW-1185">Reference proteome</keyword>
<feature type="signal peptide" evidence="2">
    <location>
        <begin position="1"/>
        <end position="23"/>
    </location>
</feature>
<organism evidence="3 4">
    <name type="scientific">Saltatorellus ferox</name>
    <dbReference type="NCBI Taxonomy" id="2528018"/>
    <lineage>
        <taxon>Bacteria</taxon>
        <taxon>Pseudomonadati</taxon>
        <taxon>Planctomycetota</taxon>
        <taxon>Planctomycetia</taxon>
        <taxon>Planctomycetia incertae sedis</taxon>
        <taxon>Saltatorellus</taxon>
    </lineage>
</organism>
<reference evidence="3 4" key="1">
    <citation type="submission" date="2019-02" db="EMBL/GenBank/DDBJ databases">
        <title>Deep-cultivation of Planctomycetes and their phenomic and genomic characterization uncovers novel biology.</title>
        <authorList>
            <person name="Wiegand S."/>
            <person name="Jogler M."/>
            <person name="Boedeker C."/>
            <person name="Pinto D."/>
            <person name="Vollmers J."/>
            <person name="Rivas-Marin E."/>
            <person name="Kohn T."/>
            <person name="Peeters S.H."/>
            <person name="Heuer A."/>
            <person name="Rast P."/>
            <person name="Oberbeckmann S."/>
            <person name="Bunk B."/>
            <person name="Jeske O."/>
            <person name="Meyerdierks A."/>
            <person name="Storesund J.E."/>
            <person name="Kallscheuer N."/>
            <person name="Luecker S."/>
            <person name="Lage O.M."/>
            <person name="Pohl T."/>
            <person name="Merkel B.J."/>
            <person name="Hornburger P."/>
            <person name="Mueller R.-W."/>
            <person name="Bruemmer F."/>
            <person name="Labrenz M."/>
            <person name="Spormann A.M."/>
            <person name="Op den Camp H."/>
            <person name="Overmann J."/>
            <person name="Amann R."/>
            <person name="Jetten M.S.M."/>
            <person name="Mascher T."/>
            <person name="Medema M.H."/>
            <person name="Devos D.P."/>
            <person name="Kaster A.-K."/>
            <person name="Ovreas L."/>
            <person name="Rohde M."/>
            <person name="Galperin M.Y."/>
            <person name="Jogler C."/>
        </authorList>
    </citation>
    <scope>NUCLEOTIDE SEQUENCE [LARGE SCALE GENOMIC DNA]</scope>
    <source>
        <strain evidence="3 4">Poly30</strain>
    </source>
</reference>
<evidence type="ECO:0000256" key="2">
    <source>
        <dbReference type="SAM" id="SignalP"/>
    </source>
</evidence>
<dbReference type="InterPro" id="IPR011989">
    <property type="entry name" value="ARM-like"/>
</dbReference>
<dbReference type="InterPro" id="IPR016024">
    <property type="entry name" value="ARM-type_fold"/>
</dbReference>
<evidence type="ECO:0000256" key="1">
    <source>
        <dbReference type="SAM" id="MobiDB-lite"/>
    </source>
</evidence>
<sequence length="418" mass="45193" precursor="true">MLHTALALVLTAGPFSGSFPSWATLDRQEPNAPVSNERPEPARRRILQTTGGGILRGKSRMTDEGQWQVKLERGWTDVPSAAVESVFLESELLDELDARKKKDGLEPADLLEWTLGAGLLKEAFELGDRLVEEFPRDFDLRMVAAGQVARFVAGLPERGAENELEELREIGSRGSHLVAEAIVERLATAAPRGELLAALHEDLRSRKTGRRSFASLAMGRLFSTEDPRALLLHSVYDPSVEVRRSAALGLADMGSAEVCGPLVKALGSKSSTVRTRAAEALGSTRDSVFVEPLMDRALTLFAQGSSGGSQRPPRGYIFIGTQRAYVQDFDVEVAARSSIADPVINTLLEGSVLGASVISLETATISVERRAFLGALALTTGQTPGRGRPSDWKAWWESDASASFRGDSPGRKDSQTVR</sequence>
<name>A0A518EW37_9BACT</name>
<dbReference type="Gene3D" id="1.25.10.10">
    <property type="entry name" value="Leucine-rich Repeat Variant"/>
    <property type="match status" value="1"/>
</dbReference>
<accession>A0A518EW37</accession>
<evidence type="ECO:0000313" key="3">
    <source>
        <dbReference type="EMBL" id="QDV08300.1"/>
    </source>
</evidence>
<gene>
    <name evidence="3" type="ORF">Poly30_38370</name>
</gene>
<dbReference type="Proteomes" id="UP000320390">
    <property type="component" value="Chromosome"/>
</dbReference>
<proteinExistence type="predicted"/>
<dbReference type="RefSeq" id="WP_419190372.1">
    <property type="nucleotide sequence ID" value="NZ_CP036434.1"/>
</dbReference>